<protein>
    <recommendedName>
        <fullName evidence="3">Knottins-like domain-containing protein</fullName>
    </recommendedName>
</protein>
<dbReference type="SUPFAM" id="SSF57095">
    <property type="entry name" value="Scorpion toxin-like"/>
    <property type="match status" value="1"/>
</dbReference>
<keyword evidence="5" id="KW-1185">Reference proteome</keyword>
<dbReference type="InterPro" id="IPR003614">
    <property type="entry name" value="Knottins"/>
</dbReference>
<keyword evidence="2" id="KW-0732">Signal</keyword>
<reference evidence="4" key="1">
    <citation type="submission" date="2024-10" db="EMBL/GenBank/DDBJ databases">
        <authorList>
            <person name="Ryan C."/>
        </authorList>
    </citation>
    <scope>NUCLEOTIDE SEQUENCE [LARGE SCALE GENOMIC DNA]</scope>
</reference>
<organism evidence="4 5">
    <name type="scientific">Urochloa decumbens</name>
    <dbReference type="NCBI Taxonomy" id="240449"/>
    <lineage>
        <taxon>Eukaryota</taxon>
        <taxon>Viridiplantae</taxon>
        <taxon>Streptophyta</taxon>
        <taxon>Embryophyta</taxon>
        <taxon>Tracheophyta</taxon>
        <taxon>Spermatophyta</taxon>
        <taxon>Magnoliopsida</taxon>
        <taxon>Liliopsida</taxon>
        <taxon>Poales</taxon>
        <taxon>Poaceae</taxon>
        <taxon>PACMAD clade</taxon>
        <taxon>Panicoideae</taxon>
        <taxon>Panicodae</taxon>
        <taxon>Paniceae</taxon>
        <taxon>Melinidinae</taxon>
        <taxon>Urochloa</taxon>
    </lineage>
</organism>
<evidence type="ECO:0000256" key="1">
    <source>
        <dbReference type="ARBA" id="ARBA00023157"/>
    </source>
</evidence>
<dbReference type="Pfam" id="PF00304">
    <property type="entry name" value="Gamma-thionin"/>
    <property type="match status" value="1"/>
</dbReference>
<dbReference type="InterPro" id="IPR008176">
    <property type="entry name" value="Defensin_plant"/>
</dbReference>
<dbReference type="Gene3D" id="3.30.30.10">
    <property type="entry name" value="Knottin, scorpion toxin-like"/>
    <property type="match status" value="1"/>
</dbReference>
<evidence type="ECO:0000313" key="5">
    <source>
        <dbReference type="Proteomes" id="UP001497457"/>
    </source>
</evidence>
<name>A0ABC9AYF6_9POAL</name>
<proteinExistence type="predicted"/>
<evidence type="ECO:0000256" key="2">
    <source>
        <dbReference type="SAM" id="SignalP"/>
    </source>
</evidence>
<evidence type="ECO:0000259" key="3">
    <source>
        <dbReference type="Pfam" id="PF00304"/>
    </source>
</evidence>
<dbReference type="EMBL" id="OZ075133">
    <property type="protein sequence ID" value="CAL4987384.1"/>
    <property type="molecule type" value="Genomic_DNA"/>
</dbReference>
<dbReference type="PROSITE" id="PS00940">
    <property type="entry name" value="GAMMA_THIONIN"/>
    <property type="match status" value="1"/>
</dbReference>
<keyword evidence="1" id="KW-1015">Disulfide bond</keyword>
<evidence type="ECO:0000313" key="4">
    <source>
        <dbReference type="EMBL" id="CAL4987384.1"/>
    </source>
</evidence>
<dbReference type="InterPro" id="IPR036574">
    <property type="entry name" value="Scorpion_toxin-like_sf"/>
</dbReference>
<dbReference type="AlphaFoldDB" id="A0ABC9AYF6"/>
<gene>
    <name evidence="4" type="ORF">URODEC1_LOCUS58784</name>
</gene>
<feature type="signal peptide" evidence="2">
    <location>
        <begin position="1"/>
        <end position="30"/>
    </location>
</feature>
<feature type="domain" description="Knottins-like" evidence="3">
    <location>
        <begin position="33"/>
        <end position="79"/>
    </location>
</feature>
<sequence length="79" mass="8499">MAASRKSLSLATAALLLLVIMAAEMSVVTAGRCSHLSRNYHGFCLDHPSCVKTCKEESSENFGGYCADFPARCYCVSNC</sequence>
<dbReference type="Proteomes" id="UP001497457">
    <property type="component" value="Chromosome 23rd"/>
</dbReference>
<feature type="chain" id="PRO_5044804978" description="Knottins-like domain-containing protein" evidence="2">
    <location>
        <begin position="31"/>
        <end position="79"/>
    </location>
</feature>
<accession>A0ABC9AYF6</accession>